<reference evidence="16" key="1">
    <citation type="submission" date="2025-08" db="UniProtKB">
        <authorList>
            <consortium name="RefSeq"/>
        </authorList>
    </citation>
    <scope>IDENTIFICATION</scope>
</reference>
<comment type="similarity">
    <text evidence="2">Belongs to the methyltransferase superfamily.</text>
</comment>
<dbReference type="InterPro" id="IPR041698">
    <property type="entry name" value="Methyltransf_25"/>
</dbReference>
<dbReference type="PANTHER" id="PTHR12176">
    <property type="entry name" value="SAM-DEPENDENT METHYLTRANSFERASE SUPERFAMILY PROTEIN"/>
    <property type="match status" value="1"/>
</dbReference>
<dbReference type="Proteomes" id="UP000515159">
    <property type="component" value="Chromosome 8"/>
</dbReference>
<evidence type="ECO:0000256" key="11">
    <source>
        <dbReference type="ARBA" id="ARBA00058794"/>
    </source>
</evidence>
<evidence type="ECO:0000256" key="13">
    <source>
        <dbReference type="ARBA" id="ARBA00083084"/>
    </source>
</evidence>
<evidence type="ECO:0000256" key="9">
    <source>
        <dbReference type="ARBA" id="ARBA00052621"/>
    </source>
</evidence>
<comment type="subcellular location">
    <subcellularLocation>
        <location evidence="1">Mitochondrion</location>
    </subcellularLocation>
</comment>
<evidence type="ECO:0000256" key="1">
    <source>
        <dbReference type="ARBA" id="ARBA00004173"/>
    </source>
</evidence>
<dbReference type="Pfam" id="PF13649">
    <property type="entry name" value="Methyltransf_25"/>
    <property type="match status" value="1"/>
</dbReference>
<dbReference type="FunCoup" id="A0A6P8S831">
    <property type="interactions" value="7"/>
</dbReference>
<feature type="domain" description="Methyltransferase" evidence="14">
    <location>
        <begin position="79"/>
        <end position="188"/>
    </location>
</feature>
<evidence type="ECO:0000256" key="10">
    <source>
        <dbReference type="ARBA" id="ARBA00052681"/>
    </source>
</evidence>
<evidence type="ECO:0000256" key="12">
    <source>
        <dbReference type="ARBA" id="ARBA00068729"/>
    </source>
</evidence>
<dbReference type="GeneID" id="117365899"/>
<name>A0A6P8S831_GEOSA</name>
<evidence type="ECO:0000259" key="14">
    <source>
        <dbReference type="Pfam" id="PF13649"/>
    </source>
</evidence>
<evidence type="ECO:0000256" key="6">
    <source>
        <dbReference type="ARBA" id="ARBA00022946"/>
    </source>
</evidence>
<evidence type="ECO:0000313" key="15">
    <source>
        <dbReference type="Proteomes" id="UP000515159"/>
    </source>
</evidence>
<protein>
    <recommendedName>
        <fullName evidence="12">Citrate synthase-lysine N-methyltransferase CSKMT, mitochondrial</fullName>
    </recommendedName>
    <alternativeName>
        <fullName evidence="13">Methyltransferase-like protein 12, mitochondrial</fullName>
    </alternativeName>
</protein>
<proteinExistence type="inferred from homology"/>
<dbReference type="GO" id="GO:0005739">
    <property type="term" value="C:mitochondrion"/>
    <property type="evidence" value="ECO:0007669"/>
    <property type="project" value="UniProtKB-SubCell"/>
</dbReference>
<dbReference type="InterPro" id="IPR029063">
    <property type="entry name" value="SAM-dependent_MTases_sf"/>
</dbReference>
<sequence length="235" mass="26704">MILPSKWLLRAITTRLRGYCTLADDLRQRLHHRSTWDRFFKEKTLDGFHHFDCFFSYKFISGFLQSFSSRSGALEPWQVLDVGCGISDLGPSLYINFPDPVYVSCVDFSPVVIECMQQQFLDGPLPRNPLSKLHYREADATDLHMFSTESFHLVLDKGTSDSMLHSPVGLRNASRMLAECLRVLKPGGSLLQFSDEDPDARLPFLEQASGKSVTMKELGNVCGICYYSYIITLNQ</sequence>
<evidence type="ECO:0000256" key="4">
    <source>
        <dbReference type="ARBA" id="ARBA00022679"/>
    </source>
</evidence>
<dbReference type="Gene3D" id="3.40.50.150">
    <property type="entry name" value="Vaccinia Virus protein VP39"/>
    <property type="match status" value="1"/>
</dbReference>
<dbReference type="FunFam" id="3.40.50.150:FF:000200">
    <property type="entry name" value="Citrate synthase lysine methyltransferase"/>
    <property type="match status" value="1"/>
</dbReference>
<evidence type="ECO:0000256" key="7">
    <source>
        <dbReference type="ARBA" id="ARBA00023128"/>
    </source>
</evidence>
<keyword evidence="3" id="KW-0489">Methyltransferase</keyword>
<accession>A0A6P8S831</accession>
<evidence type="ECO:0000256" key="5">
    <source>
        <dbReference type="ARBA" id="ARBA00022691"/>
    </source>
</evidence>
<dbReference type="CDD" id="cd02440">
    <property type="entry name" value="AdoMet_MTases"/>
    <property type="match status" value="1"/>
</dbReference>
<evidence type="ECO:0000256" key="3">
    <source>
        <dbReference type="ARBA" id="ARBA00022603"/>
    </source>
</evidence>
<keyword evidence="7" id="KW-0496">Mitochondrion</keyword>
<dbReference type="InterPro" id="IPR051419">
    <property type="entry name" value="Lys/N-term_MeTrsfase_sf"/>
</dbReference>
<keyword evidence="15" id="KW-1185">Reference proteome</keyword>
<evidence type="ECO:0000313" key="16">
    <source>
        <dbReference type="RefSeq" id="XP_033812726.1"/>
    </source>
</evidence>
<gene>
    <name evidence="16" type="primary">CSKMT</name>
</gene>
<dbReference type="InParanoid" id="A0A6P8S831"/>
<comment type="catalytic activity">
    <reaction evidence="10">
        <text>N(6)-methyl-L-lysyl-[citrate synthase] + S-adenosyl-L-methionine = N(6),N(6)-dimethyl-L-lysyl-[citrate synthase] + S-adenosyl-L-homocysteine + H(+)</text>
        <dbReference type="Rhea" id="RHEA:55548"/>
        <dbReference type="Rhea" id="RHEA-COMP:14213"/>
        <dbReference type="Rhea" id="RHEA-COMP:14214"/>
        <dbReference type="ChEBI" id="CHEBI:15378"/>
        <dbReference type="ChEBI" id="CHEBI:57856"/>
        <dbReference type="ChEBI" id="CHEBI:59789"/>
        <dbReference type="ChEBI" id="CHEBI:61929"/>
        <dbReference type="ChEBI" id="CHEBI:61976"/>
    </reaction>
</comment>
<comment type="function">
    <text evidence="11">Protein-lysine methyltransferase that selectively trimethylates citrate synthase (CS) in mitochondria. Seems to conduct trimethylation in a highly distributive manner rather than in a processive manner, and thus introduces a single methyl group per binding event.</text>
</comment>
<dbReference type="PANTHER" id="PTHR12176:SF83">
    <property type="entry name" value="CITRATE SYNTHASE-LYSINE N-METHYLTRANSFERASE CSKMT, MITOCHONDRIAL"/>
    <property type="match status" value="1"/>
</dbReference>
<dbReference type="CTD" id="751071"/>
<keyword evidence="6" id="KW-0809">Transit peptide</keyword>
<evidence type="ECO:0000256" key="2">
    <source>
        <dbReference type="ARBA" id="ARBA00008361"/>
    </source>
</evidence>
<evidence type="ECO:0000256" key="8">
    <source>
        <dbReference type="ARBA" id="ARBA00051191"/>
    </source>
</evidence>
<organism evidence="15 16">
    <name type="scientific">Geotrypetes seraphini</name>
    <name type="common">Gaboon caecilian</name>
    <name type="synonym">Caecilia seraphini</name>
    <dbReference type="NCBI Taxonomy" id="260995"/>
    <lineage>
        <taxon>Eukaryota</taxon>
        <taxon>Metazoa</taxon>
        <taxon>Chordata</taxon>
        <taxon>Craniata</taxon>
        <taxon>Vertebrata</taxon>
        <taxon>Euteleostomi</taxon>
        <taxon>Amphibia</taxon>
        <taxon>Gymnophiona</taxon>
        <taxon>Geotrypetes</taxon>
    </lineage>
</organism>
<keyword evidence="5" id="KW-0949">S-adenosyl-L-methionine</keyword>
<comment type="catalytic activity">
    <reaction evidence="8">
        <text>L-lysyl-[citrate synthase] + S-adenosyl-L-methionine = N(6)-methyl-L-lysyl-[citrate synthase] + S-adenosyl-L-homocysteine + H(+)</text>
        <dbReference type="Rhea" id="RHEA:55544"/>
        <dbReference type="Rhea" id="RHEA-COMP:14212"/>
        <dbReference type="Rhea" id="RHEA-COMP:14213"/>
        <dbReference type="ChEBI" id="CHEBI:15378"/>
        <dbReference type="ChEBI" id="CHEBI:29969"/>
        <dbReference type="ChEBI" id="CHEBI:57856"/>
        <dbReference type="ChEBI" id="CHEBI:59789"/>
        <dbReference type="ChEBI" id="CHEBI:61929"/>
    </reaction>
</comment>
<dbReference type="KEGG" id="gsh:117365899"/>
<dbReference type="RefSeq" id="XP_033812726.1">
    <property type="nucleotide sequence ID" value="XM_033956835.1"/>
</dbReference>
<comment type="catalytic activity">
    <reaction evidence="9">
        <text>N(6),N(6)-dimethyl-L-lysyl-[citrate synthase] + S-adenosyl-L-methionine = N(6),N(6),N(6)-trimethyl-L-lysyl-[citrate synthase] + S-adenosyl-L-homocysteine + H(+)</text>
        <dbReference type="Rhea" id="RHEA:55552"/>
        <dbReference type="Rhea" id="RHEA-COMP:14214"/>
        <dbReference type="Rhea" id="RHEA-COMP:14215"/>
        <dbReference type="ChEBI" id="CHEBI:15378"/>
        <dbReference type="ChEBI" id="CHEBI:57856"/>
        <dbReference type="ChEBI" id="CHEBI:59789"/>
        <dbReference type="ChEBI" id="CHEBI:61961"/>
        <dbReference type="ChEBI" id="CHEBI:61976"/>
    </reaction>
</comment>
<dbReference type="OrthoDB" id="411785at2759"/>
<dbReference type="GO" id="GO:0032259">
    <property type="term" value="P:methylation"/>
    <property type="evidence" value="ECO:0007669"/>
    <property type="project" value="UniProtKB-KW"/>
</dbReference>
<keyword evidence="4" id="KW-0808">Transferase</keyword>
<dbReference type="GO" id="GO:0008168">
    <property type="term" value="F:methyltransferase activity"/>
    <property type="evidence" value="ECO:0007669"/>
    <property type="project" value="UniProtKB-KW"/>
</dbReference>
<dbReference type="AlphaFoldDB" id="A0A6P8S831"/>
<dbReference type="SUPFAM" id="SSF53335">
    <property type="entry name" value="S-adenosyl-L-methionine-dependent methyltransferases"/>
    <property type="match status" value="1"/>
</dbReference>